<dbReference type="InterPro" id="IPR002877">
    <property type="entry name" value="RNA_MeTrfase_FtsJ_dom"/>
</dbReference>
<sequence>MNRAALKLANIDASTNFMFSNIDKDENHCRLKGPFYFADVCAGPGGFSEYILWRKSWVFKGFGFTLRDENDFQLYNSCCISPQSFQAFYGTQKDGNVCCPDNILDFKSKVLFSTRGEGVHFMTSDGGFCVDGYENFQEVLSKNIYLCQCLVALEIVRSHGHFVTKLFDVFTRFSVGLIYLMYKCFKKVTILKPNSSRPANAERYLICNDLQSNGDVENIRIYLRLIAEKMWKLKDEEQTDVLEIVPLDIIKSDIEFLISSEVVITELVSLKLWL</sequence>
<evidence type="ECO:0000313" key="4">
    <source>
        <dbReference type="Proteomes" id="UP001516400"/>
    </source>
</evidence>
<organism evidence="3 4">
    <name type="scientific">Cryptolaemus montrouzieri</name>
    <dbReference type="NCBI Taxonomy" id="559131"/>
    <lineage>
        <taxon>Eukaryota</taxon>
        <taxon>Metazoa</taxon>
        <taxon>Ecdysozoa</taxon>
        <taxon>Arthropoda</taxon>
        <taxon>Hexapoda</taxon>
        <taxon>Insecta</taxon>
        <taxon>Pterygota</taxon>
        <taxon>Neoptera</taxon>
        <taxon>Endopterygota</taxon>
        <taxon>Coleoptera</taxon>
        <taxon>Polyphaga</taxon>
        <taxon>Cucujiformia</taxon>
        <taxon>Coccinelloidea</taxon>
        <taxon>Coccinellidae</taxon>
        <taxon>Scymninae</taxon>
        <taxon>Scymnini</taxon>
        <taxon>Cryptolaemus</taxon>
    </lineage>
</organism>
<dbReference type="GO" id="GO:0006370">
    <property type="term" value="P:7-methylguanosine mRNA capping"/>
    <property type="evidence" value="ECO:0007669"/>
    <property type="project" value="UniProtKB-UniRule"/>
</dbReference>
<dbReference type="InterPro" id="IPR050851">
    <property type="entry name" value="mRNA_Cap_2O-Ribose_MeTrfase"/>
</dbReference>
<dbReference type="Pfam" id="PF01728">
    <property type="entry name" value="FtsJ"/>
    <property type="match status" value="1"/>
</dbReference>
<reference evidence="3 4" key="1">
    <citation type="journal article" date="2021" name="BMC Biol.">
        <title>Horizontally acquired antibacterial genes associated with adaptive radiation of ladybird beetles.</title>
        <authorList>
            <person name="Li H.S."/>
            <person name="Tang X.F."/>
            <person name="Huang Y.H."/>
            <person name="Xu Z.Y."/>
            <person name="Chen M.L."/>
            <person name="Du X.Y."/>
            <person name="Qiu B.Y."/>
            <person name="Chen P.T."/>
            <person name="Zhang W."/>
            <person name="Slipinski A."/>
            <person name="Escalona H.E."/>
            <person name="Waterhouse R.M."/>
            <person name="Zwick A."/>
            <person name="Pang H."/>
        </authorList>
    </citation>
    <scope>NUCLEOTIDE SEQUENCE [LARGE SCALE GENOMIC DNA]</scope>
    <source>
        <strain evidence="3">SYSU2018</strain>
    </source>
</reference>
<dbReference type="GO" id="GO:0003676">
    <property type="term" value="F:nucleic acid binding"/>
    <property type="evidence" value="ECO:0007669"/>
    <property type="project" value="UniProtKB-UniRule"/>
</dbReference>
<keyword evidence="1" id="KW-0507">mRNA processing</keyword>
<keyword evidence="1" id="KW-0808">Transferase</keyword>
<keyword evidence="1" id="KW-0506">mRNA capping</keyword>
<dbReference type="InterPro" id="IPR025816">
    <property type="entry name" value="RrmJ-type_MeTrfase"/>
</dbReference>
<feature type="domain" description="RrmJ-type SAM-dependent 2'-O-MTase" evidence="2">
    <location>
        <begin position="1"/>
        <end position="211"/>
    </location>
</feature>
<gene>
    <name evidence="3" type="ORF">HHI36_019510</name>
</gene>
<dbReference type="GO" id="GO:0005634">
    <property type="term" value="C:nucleus"/>
    <property type="evidence" value="ECO:0007669"/>
    <property type="project" value="UniProtKB-SubCell"/>
</dbReference>
<evidence type="ECO:0000259" key="2">
    <source>
        <dbReference type="PROSITE" id="PS51613"/>
    </source>
</evidence>
<comment type="catalytic activity">
    <reaction evidence="1">
        <text>a 5'-end (N(7)-methyl 5'-triphosphoguanosine)-ribonucleoside in mRNA + S-adenosyl-L-methionine = a 5'-end (N(7)-methyl 5'-triphosphoguanosine)-(2'-O-methyl-ribonucleoside) in mRNA + S-adenosyl-L-homocysteine + H(+)</text>
        <dbReference type="Rhea" id="RHEA:67020"/>
        <dbReference type="Rhea" id="RHEA-COMP:17167"/>
        <dbReference type="Rhea" id="RHEA-COMP:17168"/>
        <dbReference type="ChEBI" id="CHEBI:15378"/>
        <dbReference type="ChEBI" id="CHEBI:57856"/>
        <dbReference type="ChEBI" id="CHEBI:59789"/>
        <dbReference type="ChEBI" id="CHEBI:156461"/>
        <dbReference type="ChEBI" id="CHEBI:167609"/>
        <dbReference type="EC" id="2.1.1.57"/>
    </reaction>
</comment>
<dbReference type="EMBL" id="JABFTP020000165">
    <property type="protein sequence ID" value="KAL3285408.1"/>
    <property type="molecule type" value="Genomic_DNA"/>
</dbReference>
<dbReference type="GO" id="GO:0016556">
    <property type="term" value="P:mRNA modification"/>
    <property type="evidence" value="ECO:0007669"/>
    <property type="project" value="UniProtKB-UniRule"/>
</dbReference>
<comment type="subcellular location">
    <subcellularLocation>
        <location evidence="1">Nucleus</location>
    </subcellularLocation>
</comment>
<dbReference type="EC" id="2.1.1.57" evidence="1"/>
<comment type="function">
    <text evidence="1">S-adenosyl-L-methionine-dependent methyltransferase that mediates RNA cap1 2'-O-ribose methylation to the 5'-cap structure of RNAs. Methylates the ribose of the first nucleotide of a m(7)GpppG-capped mRNA to produce m(7)GpppNmp (cap1).</text>
</comment>
<dbReference type="Proteomes" id="UP001516400">
    <property type="component" value="Unassembled WGS sequence"/>
</dbReference>
<keyword evidence="1" id="KW-0539">Nucleus</keyword>
<name>A0ABD2P3G4_9CUCU</name>
<dbReference type="PROSITE" id="PS51613">
    <property type="entry name" value="SAM_MT_RRMJ"/>
    <property type="match status" value="1"/>
</dbReference>
<proteinExistence type="predicted"/>
<keyword evidence="1" id="KW-0949">S-adenosyl-L-methionine</keyword>
<dbReference type="SUPFAM" id="SSF53335">
    <property type="entry name" value="S-adenosyl-L-methionine-dependent methyltransferases"/>
    <property type="match status" value="1"/>
</dbReference>
<dbReference type="InterPro" id="IPR029063">
    <property type="entry name" value="SAM-dependent_MTases_sf"/>
</dbReference>
<dbReference type="AlphaFoldDB" id="A0ABD2P3G4"/>
<dbReference type="PANTHER" id="PTHR16121:SF0">
    <property type="entry name" value="CAP-SPECIFIC MRNA (NUCLEOSIDE-2'-O-)-METHYLTRANSFERASE 1"/>
    <property type="match status" value="1"/>
</dbReference>
<keyword evidence="4" id="KW-1185">Reference proteome</keyword>
<accession>A0ABD2P3G4</accession>
<protein>
    <recommendedName>
        <fullName evidence="1">Cap-specific mRNA (nucleoside-2'-O-)-methyltransferase 1</fullName>
        <ecNumber evidence="1">2.1.1.57</ecNumber>
    </recommendedName>
    <alternativeName>
        <fullName evidence="1">Cap1 2'O-ribose methyltransferase 1</fullName>
    </alternativeName>
</protein>
<dbReference type="Gene3D" id="3.40.50.12760">
    <property type="match status" value="1"/>
</dbReference>
<dbReference type="GO" id="GO:0004483">
    <property type="term" value="F:methyltransferase cap1 activity"/>
    <property type="evidence" value="ECO:0007669"/>
    <property type="project" value="UniProtKB-UniRule"/>
</dbReference>
<dbReference type="PANTHER" id="PTHR16121">
    <property type="entry name" value="CAP-SPECIFIC MRNA (NUCLEOSIDE-2'-O-)-METHYLTRANSFERASE 1-RELATED"/>
    <property type="match status" value="1"/>
</dbReference>
<evidence type="ECO:0000256" key="1">
    <source>
        <dbReference type="RuleBase" id="RU368012"/>
    </source>
</evidence>
<keyword evidence="1" id="KW-0489">Methyltransferase</keyword>
<evidence type="ECO:0000313" key="3">
    <source>
        <dbReference type="EMBL" id="KAL3285408.1"/>
    </source>
</evidence>
<dbReference type="GO" id="GO:0032259">
    <property type="term" value="P:methylation"/>
    <property type="evidence" value="ECO:0007669"/>
    <property type="project" value="UniProtKB-KW"/>
</dbReference>
<comment type="caution">
    <text evidence="3">The sequence shown here is derived from an EMBL/GenBank/DDBJ whole genome shotgun (WGS) entry which is preliminary data.</text>
</comment>